<dbReference type="InterPro" id="IPR043129">
    <property type="entry name" value="ATPase_NBD"/>
</dbReference>
<comment type="caution">
    <text evidence="4">The sequence shown here is derived from an EMBL/GenBank/DDBJ whole genome shotgun (WGS) entry which is preliminary data.</text>
</comment>
<organism evidence="4 5">
    <name type="scientific">Lasiosphaeria ovina</name>
    <dbReference type="NCBI Taxonomy" id="92902"/>
    <lineage>
        <taxon>Eukaryota</taxon>
        <taxon>Fungi</taxon>
        <taxon>Dikarya</taxon>
        <taxon>Ascomycota</taxon>
        <taxon>Pezizomycotina</taxon>
        <taxon>Sordariomycetes</taxon>
        <taxon>Sordariomycetidae</taxon>
        <taxon>Sordariales</taxon>
        <taxon>Lasiosphaeriaceae</taxon>
        <taxon>Lasiosphaeria</taxon>
    </lineage>
</organism>
<proteinExistence type="inferred from homology"/>
<evidence type="ECO:0000313" key="4">
    <source>
        <dbReference type="EMBL" id="KAK3364872.1"/>
    </source>
</evidence>
<dbReference type="Gene3D" id="2.60.34.10">
    <property type="entry name" value="Substrate Binding Domain Of DNAk, Chain A, domain 1"/>
    <property type="match status" value="1"/>
</dbReference>
<dbReference type="SUPFAM" id="SSF100920">
    <property type="entry name" value="Heat shock protein 70kD (HSP70), peptide-binding domain"/>
    <property type="match status" value="1"/>
</dbReference>
<dbReference type="PRINTS" id="PR00301">
    <property type="entry name" value="HEATSHOCK70"/>
</dbReference>
<reference evidence="4" key="2">
    <citation type="submission" date="2023-06" db="EMBL/GenBank/DDBJ databases">
        <authorList>
            <consortium name="Lawrence Berkeley National Laboratory"/>
            <person name="Haridas S."/>
            <person name="Hensen N."/>
            <person name="Bonometti L."/>
            <person name="Westerberg I."/>
            <person name="Brannstrom I.O."/>
            <person name="Guillou S."/>
            <person name="Cros-Aarteil S."/>
            <person name="Calhoun S."/>
            <person name="Kuo A."/>
            <person name="Mondo S."/>
            <person name="Pangilinan J."/>
            <person name="Riley R."/>
            <person name="Labutti K."/>
            <person name="Andreopoulos B."/>
            <person name="Lipzen A."/>
            <person name="Chen C."/>
            <person name="Yanf M."/>
            <person name="Daum C."/>
            <person name="Ng V."/>
            <person name="Clum A."/>
            <person name="Steindorff A."/>
            <person name="Ohm R."/>
            <person name="Martin F."/>
            <person name="Silar P."/>
            <person name="Natvig D."/>
            <person name="Lalanne C."/>
            <person name="Gautier V."/>
            <person name="Ament-Velasquez S.L."/>
            <person name="Kruys A."/>
            <person name="Hutchinson M.I."/>
            <person name="Powell A.J."/>
            <person name="Barry K."/>
            <person name="Miller A.N."/>
            <person name="Grigoriev I.V."/>
            <person name="Debuchy R."/>
            <person name="Gladieux P."/>
            <person name="Thoren M.H."/>
            <person name="Johannesson H."/>
        </authorList>
    </citation>
    <scope>NUCLEOTIDE SEQUENCE</scope>
    <source>
        <strain evidence="4">CBS 958.72</strain>
    </source>
</reference>
<evidence type="ECO:0000256" key="2">
    <source>
        <dbReference type="ARBA" id="ARBA00022741"/>
    </source>
</evidence>
<accession>A0AAE0MZ79</accession>
<protein>
    <submittedName>
        <fullName evidence="4">Hsp70 protein-domain-containing protein</fullName>
    </submittedName>
</protein>
<dbReference type="FunFam" id="3.30.420.40:FF:000028">
    <property type="entry name" value="heat shock 70 kDa protein-like"/>
    <property type="match status" value="1"/>
</dbReference>
<evidence type="ECO:0000256" key="1">
    <source>
        <dbReference type="ARBA" id="ARBA00007381"/>
    </source>
</evidence>
<dbReference type="SUPFAM" id="SSF53067">
    <property type="entry name" value="Actin-like ATPase domain"/>
    <property type="match status" value="2"/>
</dbReference>
<keyword evidence="2" id="KW-0547">Nucleotide-binding</keyword>
<dbReference type="EMBL" id="JAULSN010000009">
    <property type="protein sequence ID" value="KAK3364872.1"/>
    <property type="molecule type" value="Genomic_DNA"/>
</dbReference>
<evidence type="ECO:0000256" key="3">
    <source>
        <dbReference type="ARBA" id="ARBA00022840"/>
    </source>
</evidence>
<evidence type="ECO:0000313" key="5">
    <source>
        <dbReference type="Proteomes" id="UP001287356"/>
    </source>
</evidence>
<keyword evidence="3" id="KW-0067">ATP-binding</keyword>
<name>A0AAE0MZ79_9PEZI</name>
<dbReference type="Proteomes" id="UP001287356">
    <property type="component" value="Unassembled WGS sequence"/>
</dbReference>
<reference evidence="4" key="1">
    <citation type="journal article" date="2023" name="Mol. Phylogenet. Evol.">
        <title>Genome-scale phylogeny and comparative genomics of the fungal order Sordariales.</title>
        <authorList>
            <person name="Hensen N."/>
            <person name="Bonometti L."/>
            <person name="Westerberg I."/>
            <person name="Brannstrom I.O."/>
            <person name="Guillou S."/>
            <person name="Cros-Aarteil S."/>
            <person name="Calhoun S."/>
            <person name="Haridas S."/>
            <person name="Kuo A."/>
            <person name="Mondo S."/>
            <person name="Pangilinan J."/>
            <person name="Riley R."/>
            <person name="LaButti K."/>
            <person name="Andreopoulos B."/>
            <person name="Lipzen A."/>
            <person name="Chen C."/>
            <person name="Yan M."/>
            <person name="Daum C."/>
            <person name="Ng V."/>
            <person name="Clum A."/>
            <person name="Steindorff A."/>
            <person name="Ohm R.A."/>
            <person name="Martin F."/>
            <person name="Silar P."/>
            <person name="Natvig D.O."/>
            <person name="Lalanne C."/>
            <person name="Gautier V."/>
            <person name="Ament-Velasquez S.L."/>
            <person name="Kruys A."/>
            <person name="Hutchinson M.I."/>
            <person name="Powell A.J."/>
            <person name="Barry K."/>
            <person name="Miller A.N."/>
            <person name="Grigoriev I.V."/>
            <person name="Debuchy R."/>
            <person name="Gladieux P."/>
            <person name="Hiltunen Thoren M."/>
            <person name="Johannesson H."/>
        </authorList>
    </citation>
    <scope>NUCLEOTIDE SEQUENCE</scope>
    <source>
        <strain evidence="4">CBS 958.72</strain>
    </source>
</reference>
<dbReference type="PANTHER" id="PTHR19375">
    <property type="entry name" value="HEAT SHOCK PROTEIN 70KDA"/>
    <property type="match status" value="1"/>
</dbReference>
<dbReference type="GO" id="GO:0140662">
    <property type="term" value="F:ATP-dependent protein folding chaperone"/>
    <property type="evidence" value="ECO:0007669"/>
    <property type="project" value="InterPro"/>
</dbReference>
<gene>
    <name evidence="4" type="ORF">B0T24DRAFT_537651</name>
</gene>
<dbReference type="Gene3D" id="3.30.420.40">
    <property type="match status" value="2"/>
</dbReference>
<dbReference type="AlphaFoldDB" id="A0AAE0MZ79"/>
<keyword evidence="5" id="KW-1185">Reference proteome</keyword>
<dbReference type="InterPro" id="IPR029047">
    <property type="entry name" value="HSP70_peptide-bd_sf"/>
</dbReference>
<dbReference type="Gene3D" id="3.90.640.10">
    <property type="entry name" value="Actin, Chain A, domain 4"/>
    <property type="match status" value="1"/>
</dbReference>
<comment type="similarity">
    <text evidence="1">Belongs to the heat shock protein 70 family.</text>
</comment>
<sequence>MISAHLSSYAEDIRFARSVTKSCDRRRFAPSFWGDALPWPRVTSRRRSSRTASLLCPPAYFTGSQRQSTVDAAKIAGLNVRYLVAEPTAAAVAYLWNSDRRDQTYLAVHVGGGTTDCSVVEQLTSDGKKSFIVLATAGDNALGGRDFLAVLMKLFHRKMRDGAMLEEALRQRCERAKVETTDGANFEVDDYEVTEEDYVVAYQPLFDSLRKVVVKACDAAAFPPDAIIFAGGSCRLPNFEQEIRKVFPEAEMLPMRNLPTAVAEGASIISSVWHGTAISSSKVLVADVLPRALGIATEGGCFSEMLPKNTKLPAQHTERYTARGMKTSISLHEGGEAVAGDNIFLGRFDIPTKVGDILDVTIKARHDRQIEVTAVVVDDDGKPITTDLSGVLKVIRESSCDENMEQLRECFQRRRGGG</sequence>
<dbReference type="InterPro" id="IPR013126">
    <property type="entry name" value="Hsp_70_fam"/>
</dbReference>
<dbReference type="GO" id="GO:0005524">
    <property type="term" value="F:ATP binding"/>
    <property type="evidence" value="ECO:0007669"/>
    <property type="project" value="UniProtKB-KW"/>
</dbReference>
<dbReference type="Pfam" id="PF00012">
    <property type="entry name" value="HSP70"/>
    <property type="match status" value="1"/>
</dbReference>